<gene>
    <name evidence="3" type="ORF">JR316_011672</name>
</gene>
<keyword evidence="2" id="KW-0472">Membrane</keyword>
<sequence length="91" mass="9879">MSFLAALLTLIAFAIDIALYALVRHAMNGLGIGANTNTAPGFWMTFVTLILLVLAGFTVCFGRRRDRMSGATSSYPMSKPTGGFLSRFRKN</sequence>
<keyword evidence="2" id="KW-1133">Transmembrane helix</keyword>
<name>A0A8H8CF67_PSICU</name>
<accession>A0A8H8CF67</accession>
<keyword evidence="2" id="KW-0812">Transmembrane</keyword>
<evidence type="ECO:0000256" key="1">
    <source>
        <dbReference type="SAM" id="MobiDB-lite"/>
    </source>
</evidence>
<reference evidence="3" key="1">
    <citation type="submission" date="2021-02" db="EMBL/GenBank/DDBJ databases">
        <title>Psilocybe cubensis genome.</title>
        <authorList>
            <person name="Mckernan K.J."/>
            <person name="Crawford S."/>
            <person name="Trippe A."/>
            <person name="Kane L.T."/>
            <person name="Mclaughlin S."/>
        </authorList>
    </citation>
    <scope>NUCLEOTIDE SEQUENCE [LARGE SCALE GENOMIC DNA]</scope>
    <source>
        <strain evidence="3">MGC-MH-2018</strain>
    </source>
</reference>
<feature type="region of interest" description="Disordered" evidence="1">
    <location>
        <begin position="68"/>
        <end position="91"/>
    </location>
</feature>
<organism evidence="3">
    <name type="scientific">Psilocybe cubensis</name>
    <name type="common">Psychedelic mushroom</name>
    <name type="synonym">Stropharia cubensis</name>
    <dbReference type="NCBI Taxonomy" id="181762"/>
    <lineage>
        <taxon>Eukaryota</taxon>
        <taxon>Fungi</taxon>
        <taxon>Dikarya</taxon>
        <taxon>Basidiomycota</taxon>
        <taxon>Agaricomycotina</taxon>
        <taxon>Agaricomycetes</taxon>
        <taxon>Agaricomycetidae</taxon>
        <taxon>Agaricales</taxon>
        <taxon>Agaricineae</taxon>
        <taxon>Strophariaceae</taxon>
        <taxon>Psilocybe</taxon>
    </lineage>
</organism>
<dbReference type="EMBL" id="JAFIQS010000015">
    <property type="protein sequence ID" value="KAG5163326.1"/>
    <property type="molecule type" value="Genomic_DNA"/>
</dbReference>
<proteinExistence type="predicted"/>
<feature type="transmembrane region" description="Helical" evidence="2">
    <location>
        <begin position="43"/>
        <end position="62"/>
    </location>
</feature>
<evidence type="ECO:0000313" key="3">
    <source>
        <dbReference type="EMBL" id="KAG5163326.1"/>
    </source>
</evidence>
<protein>
    <submittedName>
        <fullName evidence="3">Uncharacterized protein</fullName>
    </submittedName>
</protein>
<dbReference type="AlphaFoldDB" id="A0A8H8CF67"/>
<comment type="caution">
    <text evidence="3">The sequence shown here is derived from an EMBL/GenBank/DDBJ whole genome shotgun (WGS) entry which is preliminary data.</text>
</comment>
<evidence type="ECO:0000256" key="2">
    <source>
        <dbReference type="SAM" id="Phobius"/>
    </source>
</evidence>